<dbReference type="GO" id="GO:0003723">
    <property type="term" value="F:RNA binding"/>
    <property type="evidence" value="ECO:0007669"/>
    <property type="project" value="InterPro"/>
</dbReference>
<proteinExistence type="predicted"/>
<reference evidence="2" key="1">
    <citation type="journal article" date="2020" name="mSystems">
        <title>Genome- and Community-Level Interaction Insights into Carbon Utilization and Element Cycling Functions of Hydrothermarchaeota in Hydrothermal Sediment.</title>
        <authorList>
            <person name="Zhou Z."/>
            <person name="Liu Y."/>
            <person name="Xu W."/>
            <person name="Pan J."/>
            <person name="Luo Z.H."/>
            <person name="Li M."/>
        </authorList>
    </citation>
    <scope>NUCLEOTIDE SEQUENCE [LARGE SCALE GENOMIC DNA]</scope>
    <source>
        <strain evidence="2">SpSt-885</strain>
    </source>
</reference>
<dbReference type="EMBL" id="DTLS01000019">
    <property type="protein sequence ID" value="HGZ59673.1"/>
    <property type="molecule type" value="Genomic_DNA"/>
</dbReference>
<name>A0A7J3SK47_9CREN</name>
<evidence type="ECO:0000256" key="1">
    <source>
        <dbReference type="ARBA" id="ARBA00023235"/>
    </source>
</evidence>
<dbReference type="Gene3D" id="3.30.70.580">
    <property type="entry name" value="Pseudouridine synthase I, catalytic domain, N-terminal subdomain"/>
    <property type="match status" value="1"/>
</dbReference>
<dbReference type="InterPro" id="IPR020094">
    <property type="entry name" value="TruA/RsuA/RluB/E/F_N"/>
</dbReference>
<dbReference type="InterPro" id="IPR020103">
    <property type="entry name" value="PsdUridine_synth_cat_dom_sf"/>
</dbReference>
<dbReference type="InterPro" id="IPR020095">
    <property type="entry name" value="PsdUridine_synth_TruA_C"/>
</dbReference>
<dbReference type="PANTHER" id="PTHR11142:SF0">
    <property type="entry name" value="TRNA PSEUDOURIDINE SYNTHASE-LIKE 1"/>
    <property type="match status" value="1"/>
</dbReference>
<dbReference type="Gene3D" id="3.30.70.660">
    <property type="entry name" value="Pseudouridine synthase I, catalytic domain, C-terminal subdomain"/>
    <property type="match status" value="1"/>
</dbReference>
<accession>A0A7J3SK47</accession>
<gene>
    <name evidence="2" type="ORF">ENW83_00475</name>
</gene>
<dbReference type="InterPro" id="IPR001406">
    <property type="entry name" value="PsdUridine_synth_TruA"/>
</dbReference>
<keyword evidence="1" id="KW-0413">Isomerase</keyword>
<dbReference type="PANTHER" id="PTHR11142">
    <property type="entry name" value="PSEUDOURIDYLATE SYNTHASE"/>
    <property type="match status" value="1"/>
</dbReference>
<dbReference type="AlphaFoldDB" id="A0A7J3SK47"/>
<dbReference type="GO" id="GO:0009982">
    <property type="term" value="F:pseudouridine synthase activity"/>
    <property type="evidence" value="ECO:0007669"/>
    <property type="project" value="InterPro"/>
</dbReference>
<dbReference type="SUPFAM" id="SSF55120">
    <property type="entry name" value="Pseudouridine synthase"/>
    <property type="match status" value="1"/>
</dbReference>
<dbReference type="GO" id="GO:0031119">
    <property type="term" value="P:tRNA pseudouridine synthesis"/>
    <property type="evidence" value="ECO:0007669"/>
    <property type="project" value="TreeGrafter"/>
</dbReference>
<comment type="caution">
    <text evidence="2">The sequence shown here is derived from an EMBL/GenBank/DDBJ whole genome shotgun (WGS) entry which is preliminary data.</text>
</comment>
<protein>
    <submittedName>
        <fullName evidence="2">Uncharacterized protein</fullName>
    </submittedName>
</protein>
<sequence>MRNISYLTIAYQGLRYHGFQTQPGFETVENCIISSLRRIGCFDDFSMNTYSHGGRTDRGVSALGQIISFSPVNGCSPEQVAVAINEQCPEVIVWGYREDLPPQFKVRYWALWREYIYIDEISRYKSSIESLQKALGWVKNMRSLAPFYKDFKLESFSPWYFSRRILDAEIKRIGENLAIRIRGESFTYHFVRRLISFLRAYDENSSPEENLRNWRGGQAEPERLILSRVMTPYAHRALAHIEKVATEIVSSLPWCPSSLCSSRIFLEILLRSWDP</sequence>
<evidence type="ECO:0000313" key="2">
    <source>
        <dbReference type="EMBL" id="HGZ59673.1"/>
    </source>
</evidence>
<organism evidence="2">
    <name type="scientific">Fervidicoccus fontis</name>
    <dbReference type="NCBI Taxonomy" id="683846"/>
    <lineage>
        <taxon>Archaea</taxon>
        <taxon>Thermoproteota</taxon>
        <taxon>Thermoprotei</taxon>
        <taxon>Fervidicoccales</taxon>
        <taxon>Fervidicoccaceae</taxon>
        <taxon>Fervidicoccus</taxon>
    </lineage>
</organism>